<keyword evidence="2" id="KW-1185">Reference proteome</keyword>
<name>A0A165DJ69_EXIGL</name>
<protein>
    <submittedName>
        <fullName evidence="1">Uncharacterized protein</fullName>
    </submittedName>
</protein>
<accession>A0A165DJ69</accession>
<sequence>MDAPHMLISIPRVHIICNPWYWQKDLFESDSSSLGDARIRWLIVDAFSADPYRTAVDVIPQFLSSLTGLLKLPSLERLLLRPRIEHEESHDFFCGAVTRWALAARDERIWLADKGVRASEWDKEGYDGLDVADAAVGHRLWLTGAQLYTRTSH</sequence>
<dbReference type="EMBL" id="KV426215">
    <property type="protein sequence ID" value="KZV84671.1"/>
    <property type="molecule type" value="Genomic_DNA"/>
</dbReference>
<dbReference type="InParanoid" id="A0A165DJ69"/>
<evidence type="ECO:0000313" key="1">
    <source>
        <dbReference type="EMBL" id="KZV84671.1"/>
    </source>
</evidence>
<dbReference type="AlphaFoldDB" id="A0A165DJ69"/>
<reference evidence="1 2" key="1">
    <citation type="journal article" date="2016" name="Mol. Biol. Evol.">
        <title>Comparative Genomics of Early-Diverging Mushroom-Forming Fungi Provides Insights into the Origins of Lignocellulose Decay Capabilities.</title>
        <authorList>
            <person name="Nagy L.G."/>
            <person name="Riley R."/>
            <person name="Tritt A."/>
            <person name="Adam C."/>
            <person name="Daum C."/>
            <person name="Floudas D."/>
            <person name="Sun H."/>
            <person name="Yadav J.S."/>
            <person name="Pangilinan J."/>
            <person name="Larsson K.H."/>
            <person name="Matsuura K."/>
            <person name="Barry K."/>
            <person name="Labutti K."/>
            <person name="Kuo R."/>
            <person name="Ohm R.A."/>
            <person name="Bhattacharya S.S."/>
            <person name="Shirouzu T."/>
            <person name="Yoshinaga Y."/>
            <person name="Martin F.M."/>
            <person name="Grigoriev I.V."/>
            <person name="Hibbett D.S."/>
        </authorList>
    </citation>
    <scope>NUCLEOTIDE SEQUENCE [LARGE SCALE GENOMIC DNA]</scope>
    <source>
        <strain evidence="1 2">HHB12029</strain>
    </source>
</reference>
<evidence type="ECO:0000313" key="2">
    <source>
        <dbReference type="Proteomes" id="UP000077266"/>
    </source>
</evidence>
<dbReference type="Proteomes" id="UP000077266">
    <property type="component" value="Unassembled WGS sequence"/>
</dbReference>
<proteinExistence type="predicted"/>
<gene>
    <name evidence="1" type="ORF">EXIGLDRAFT_726919</name>
</gene>
<organism evidence="1 2">
    <name type="scientific">Exidia glandulosa HHB12029</name>
    <dbReference type="NCBI Taxonomy" id="1314781"/>
    <lineage>
        <taxon>Eukaryota</taxon>
        <taxon>Fungi</taxon>
        <taxon>Dikarya</taxon>
        <taxon>Basidiomycota</taxon>
        <taxon>Agaricomycotina</taxon>
        <taxon>Agaricomycetes</taxon>
        <taxon>Auriculariales</taxon>
        <taxon>Exidiaceae</taxon>
        <taxon>Exidia</taxon>
    </lineage>
</organism>